<feature type="compositionally biased region" description="Polar residues" evidence="1">
    <location>
        <begin position="102"/>
        <end position="112"/>
    </location>
</feature>
<keyword evidence="2" id="KW-0472">Membrane</keyword>
<comment type="caution">
    <text evidence="3">The sequence shown here is derived from an EMBL/GenBank/DDBJ whole genome shotgun (WGS) entry which is preliminary data.</text>
</comment>
<gene>
    <name evidence="3" type="ORF">BBI01_04010</name>
</gene>
<proteinExistence type="predicted"/>
<evidence type="ECO:0000256" key="2">
    <source>
        <dbReference type="SAM" id="Phobius"/>
    </source>
</evidence>
<keyword evidence="2" id="KW-0812">Transmembrane</keyword>
<evidence type="ECO:0000313" key="4">
    <source>
        <dbReference type="Proteomes" id="UP000092651"/>
    </source>
</evidence>
<dbReference type="Proteomes" id="UP000092651">
    <property type="component" value="Unassembled WGS sequence"/>
</dbReference>
<dbReference type="RefSeq" id="WP_065393553.1">
    <property type="nucleotide sequence ID" value="NZ_MAYH01000012.1"/>
</dbReference>
<feature type="compositionally biased region" description="Basic and acidic residues" evidence="1">
    <location>
        <begin position="116"/>
        <end position="125"/>
    </location>
</feature>
<dbReference type="EMBL" id="MAYH01000012">
    <property type="protein sequence ID" value="OCA75876.1"/>
    <property type="molecule type" value="Genomic_DNA"/>
</dbReference>
<keyword evidence="2" id="KW-1133">Transmembrane helix</keyword>
<feature type="transmembrane region" description="Helical" evidence="2">
    <location>
        <begin position="40"/>
        <end position="61"/>
    </location>
</feature>
<feature type="region of interest" description="Disordered" evidence="1">
    <location>
        <begin position="93"/>
        <end position="125"/>
    </location>
</feature>
<keyword evidence="4" id="KW-1185">Reference proteome</keyword>
<name>A0A1B8ZWA8_9FLAO</name>
<protein>
    <recommendedName>
        <fullName evidence="5">Energy transducer TonB</fullName>
    </recommendedName>
</protein>
<evidence type="ECO:0008006" key="5">
    <source>
        <dbReference type="Google" id="ProtNLM"/>
    </source>
</evidence>
<organism evidence="3 4">
    <name type="scientific">Chryseobacterium artocarpi</name>
    <dbReference type="NCBI Taxonomy" id="1414727"/>
    <lineage>
        <taxon>Bacteria</taxon>
        <taxon>Pseudomonadati</taxon>
        <taxon>Bacteroidota</taxon>
        <taxon>Flavobacteriia</taxon>
        <taxon>Flavobacteriales</taxon>
        <taxon>Weeksellaceae</taxon>
        <taxon>Chryseobacterium group</taxon>
        <taxon>Chryseobacterium</taxon>
    </lineage>
</organism>
<evidence type="ECO:0000313" key="3">
    <source>
        <dbReference type="EMBL" id="OCA75876.1"/>
    </source>
</evidence>
<reference evidence="3 4" key="1">
    <citation type="submission" date="2016-07" db="EMBL/GenBank/DDBJ databases">
        <authorList>
            <person name="Jeong J.-J."/>
            <person name="Kim D.W."/>
            <person name="Sang M.K."/>
            <person name="Choi I.-G."/>
            <person name="Kim K.D."/>
        </authorList>
    </citation>
    <scope>NUCLEOTIDE SEQUENCE [LARGE SCALE GENOMIC DNA]</scope>
    <source>
        <strain evidence="3 4">UTM-3</strain>
    </source>
</reference>
<sequence length="283" mass="30771">MKHMNQNQEFRFNEVLFEHRNKEYGAYALRNESDRILTKALFVGVSLLAAISITPFAISAFKTEPVAKGPEGVIIDFMPETPDVPVTPPVTIAPVKPATAPNTKTFDSTVPTPSRDAQDNVKKDPIPDDAVAGFTNNFKGDIVAPNTHVPTTAPIGNGPAINTPPPVIQVPVDKNIIVDEGDLGVEANFNGGIDSFRNKVMNNFDASGFESENIVKTTVTFIVEMDGTISGVKANGTNADFNNEAVRTVKSISNKGKWIPAKNKKGEFVRSYFKFPISMKFDN</sequence>
<accession>A0A1B8ZWA8</accession>
<dbReference type="AlphaFoldDB" id="A0A1B8ZWA8"/>
<dbReference type="Gene3D" id="3.30.1150.10">
    <property type="match status" value="1"/>
</dbReference>
<evidence type="ECO:0000256" key="1">
    <source>
        <dbReference type="SAM" id="MobiDB-lite"/>
    </source>
</evidence>
<dbReference type="OrthoDB" id="1095452at2"/>